<dbReference type="GO" id="GO:0016740">
    <property type="term" value="F:transferase activity"/>
    <property type="evidence" value="ECO:0007669"/>
    <property type="project" value="UniProtKB-KW"/>
</dbReference>
<feature type="domain" description="Polysaccharide pyruvyl transferase" evidence="1">
    <location>
        <begin position="41"/>
        <end position="282"/>
    </location>
</feature>
<gene>
    <name evidence="2" type="primary">yveS</name>
    <name evidence="2" type="ORF">BN000_00058</name>
</gene>
<sequence length="343" mass="39971">MLIRSILNNLVKISALRKINKLKKYKEVEKIIYLLSPEHGNLGDQAIAIAIKKFLIDHYKNKEVIEFSYLEYMYIKKRISSISNDGDIIFLHGGGNLGNLYINEENLRRDVIERFEKNKIIIMPQSISFSEDNFGKIEIEKTKKIYNNHKNLYIVCRESKSFETAQSIFPNNNVILSPDSVLYLSDYYNKSPLRSGVLLALRSDKEKVIDDSRVNKLRGILENLEENLVFKDTIINKRVNEKNRIFEFEKILKAFGSSKLVITDRFHGVIFSFITKTPCIVFKSLDHKISEGIKWFNDIDFIYYAENDSENLSNVINNYLNMGNLNVDEKLKMEFINALQKII</sequence>
<accession>A0A0U1NQ78</accession>
<dbReference type="Proteomes" id="UP000199087">
    <property type="component" value="Unassembled WGS sequence"/>
</dbReference>
<keyword evidence="3" id="KW-1185">Reference proteome</keyword>
<protein>
    <submittedName>
        <fullName evidence="2">Polysaccharide pyruvyl transferase YveS</fullName>
    </submittedName>
</protein>
<dbReference type="AlphaFoldDB" id="A0A0U1NQ78"/>
<evidence type="ECO:0000313" key="2">
    <source>
        <dbReference type="EMBL" id="CRK80177.1"/>
    </source>
</evidence>
<dbReference type="EMBL" id="CVRB01000001">
    <property type="protein sequence ID" value="CRK80177.1"/>
    <property type="molecule type" value="Genomic_DNA"/>
</dbReference>
<dbReference type="RefSeq" id="WP_090629337.1">
    <property type="nucleotide sequence ID" value="NZ_CVRB01000001.1"/>
</dbReference>
<organism evidence="2 3">
    <name type="scientific">Neobacillus massiliamazoniensis</name>
    <dbReference type="NCBI Taxonomy" id="1499688"/>
    <lineage>
        <taxon>Bacteria</taxon>
        <taxon>Bacillati</taxon>
        <taxon>Bacillota</taxon>
        <taxon>Bacilli</taxon>
        <taxon>Bacillales</taxon>
        <taxon>Bacillaceae</taxon>
        <taxon>Neobacillus</taxon>
    </lineage>
</organism>
<dbReference type="OrthoDB" id="9807674at2"/>
<name>A0A0U1NQ78_9BACI</name>
<keyword evidence="2" id="KW-0808">Transferase</keyword>
<evidence type="ECO:0000259" key="1">
    <source>
        <dbReference type="Pfam" id="PF04230"/>
    </source>
</evidence>
<dbReference type="Pfam" id="PF04230">
    <property type="entry name" value="PS_pyruv_trans"/>
    <property type="match status" value="1"/>
</dbReference>
<reference evidence="3" key="1">
    <citation type="submission" date="2015-05" db="EMBL/GenBank/DDBJ databases">
        <authorList>
            <person name="Urmite Genomes"/>
        </authorList>
    </citation>
    <scope>NUCLEOTIDE SEQUENCE [LARGE SCALE GENOMIC DNA]</scope>
    <source>
        <strain evidence="3">LF1</strain>
    </source>
</reference>
<dbReference type="InterPro" id="IPR007345">
    <property type="entry name" value="Polysacch_pyruvyl_Trfase"/>
</dbReference>
<dbReference type="STRING" id="1499688.BN000_00058"/>
<proteinExistence type="predicted"/>
<evidence type="ECO:0000313" key="3">
    <source>
        <dbReference type="Proteomes" id="UP000199087"/>
    </source>
</evidence>